<accession>H1LE84</accession>
<dbReference type="Proteomes" id="UP000005025">
    <property type="component" value="Unassembled WGS sequence"/>
</dbReference>
<evidence type="ECO:0000313" key="2">
    <source>
        <dbReference type="Proteomes" id="UP000005025"/>
    </source>
</evidence>
<sequence length="39" mass="4439">MLKGAEDHFLGFKRGSEKCPDIAYRRSSVMRHNVANGLF</sequence>
<evidence type="ECO:0000313" key="1">
    <source>
        <dbReference type="EMBL" id="EHO52580.1"/>
    </source>
</evidence>
<protein>
    <submittedName>
        <fullName evidence="1">Uncharacterized protein</fullName>
    </submittedName>
</protein>
<comment type="caution">
    <text evidence="1">The sequence shown here is derived from an EMBL/GenBank/DDBJ whole genome shotgun (WGS) entry which is preliminary data.</text>
</comment>
<dbReference type="AlphaFoldDB" id="H1LE84"/>
<dbReference type="EMBL" id="AGRJ01000095">
    <property type="protein sequence ID" value="EHO52580.1"/>
    <property type="molecule type" value="Genomic_DNA"/>
</dbReference>
<organism evidence="1 2">
    <name type="scientific">Lentilactobacillus kisonensis F0435</name>
    <dbReference type="NCBI Taxonomy" id="797516"/>
    <lineage>
        <taxon>Bacteria</taxon>
        <taxon>Bacillati</taxon>
        <taxon>Bacillota</taxon>
        <taxon>Bacilli</taxon>
        <taxon>Lactobacillales</taxon>
        <taxon>Lactobacillaceae</taxon>
        <taxon>Lentilactobacillus</taxon>
    </lineage>
</organism>
<dbReference type="HOGENOM" id="CLU_3311768_0_0_9"/>
<name>H1LE84_9LACO</name>
<proteinExistence type="predicted"/>
<reference evidence="1 2" key="1">
    <citation type="submission" date="2011-09" db="EMBL/GenBank/DDBJ databases">
        <authorList>
            <person name="Weinstock G."/>
            <person name="Sodergren E."/>
            <person name="Clifton S."/>
            <person name="Fulton L."/>
            <person name="Fulton B."/>
            <person name="Courtney L."/>
            <person name="Fronick C."/>
            <person name="Harrison M."/>
            <person name="Strong C."/>
            <person name="Farmer C."/>
            <person name="Delahaunty K."/>
            <person name="Markovic C."/>
            <person name="Hall O."/>
            <person name="Minx P."/>
            <person name="Tomlinson C."/>
            <person name="Mitreva M."/>
            <person name="Hou S."/>
            <person name="Chen J."/>
            <person name="Wollam A."/>
            <person name="Pepin K.H."/>
            <person name="Johnson M."/>
            <person name="Bhonagiri V."/>
            <person name="Zhang X."/>
            <person name="Suruliraj S."/>
            <person name="Warren W."/>
            <person name="Chinwalla A."/>
            <person name="Mardis E.R."/>
            <person name="Wilson R.K."/>
        </authorList>
    </citation>
    <scope>NUCLEOTIDE SEQUENCE [LARGE SCALE GENOMIC DNA]</scope>
    <source>
        <strain evidence="1 2">F0435</strain>
    </source>
</reference>
<dbReference type="STRING" id="797516.HMPREF9104_00910"/>
<gene>
    <name evidence="1" type="ORF">HMPREF9104_00910</name>
</gene>